<dbReference type="RefSeq" id="WP_059070293.1">
    <property type="nucleotide sequence ID" value="NZ_JAOQJX010000016.1"/>
</dbReference>
<evidence type="ECO:0000259" key="2">
    <source>
        <dbReference type="Pfam" id="PF03413"/>
    </source>
</evidence>
<dbReference type="PROSITE" id="PS51257">
    <property type="entry name" value="PROKAR_LIPOPROTEIN"/>
    <property type="match status" value="1"/>
</dbReference>
<comment type="caution">
    <text evidence="3">The sequence shown here is derived from an EMBL/GenBank/DDBJ whole genome shotgun (WGS) entry which is preliminary data.</text>
</comment>
<feature type="region of interest" description="Disordered" evidence="1">
    <location>
        <begin position="99"/>
        <end position="149"/>
    </location>
</feature>
<evidence type="ECO:0000256" key="1">
    <source>
        <dbReference type="SAM" id="MobiDB-lite"/>
    </source>
</evidence>
<name>A0ABT2TD49_9FIRM</name>
<reference evidence="3 4" key="1">
    <citation type="journal article" date="2021" name="ISME Commun">
        <title>Automated analysis of genomic sequences facilitates high-throughput and comprehensive description of bacteria.</title>
        <authorList>
            <person name="Hitch T.C.A."/>
        </authorList>
    </citation>
    <scope>NUCLEOTIDE SEQUENCE [LARGE SCALE GENOMIC DNA]</scope>
    <source>
        <strain evidence="3 4">H2_18</strain>
    </source>
</reference>
<keyword evidence="4" id="KW-1185">Reference proteome</keyword>
<organism evidence="3 4">
    <name type="scientific">Faecalicatena acetigenes</name>
    <dbReference type="NCBI Taxonomy" id="2981790"/>
    <lineage>
        <taxon>Bacteria</taxon>
        <taxon>Bacillati</taxon>
        <taxon>Bacillota</taxon>
        <taxon>Clostridia</taxon>
        <taxon>Lachnospirales</taxon>
        <taxon>Lachnospiraceae</taxon>
        <taxon>Faecalicatena</taxon>
    </lineage>
</organism>
<evidence type="ECO:0000313" key="4">
    <source>
        <dbReference type="Proteomes" id="UP001652394"/>
    </source>
</evidence>
<dbReference type="Proteomes" id="UP001652394">
    <property type="component" value="Unassembled WGS sequence"/>
</dbReference>
<sequence>MIKKYMAAAMVSITILGMLTGCGLGGGRDIGKEEALDVALADAGVKEEDTTRLRVSTDRDDGRKIYEIQFDVNGKEYDYEIDARDGDIVSVDTETIQTIPYNKEGGSAEGTSDQAGSEGQSGQTDNAGGSGENGNAGNGGNAGQASGSYSANVDISQEQAIQIALERVSGATEADVRIELDYDDGKYKYEGDIIHEQREYEFEIDANTGTILEWSEERR</sequence>
<gene>
    <name evidence="3" type="ORF">OCV51_10840</name>
</gene>
<dbReference type="Gene3D" id="3.10.450.40">
    <property type="match status" value="2"/>
</dbReference>
<feature type="domain" description="PepSY" evidence="2">
    <location>
        <begin position="30"/>
        <end position="91"/>
    </location>
</feature>
<accession>A0ABT2TD49</accession>
<dbReference type="EMBL" id="JAOQJX010000016">
    <property type="protein sequence ID" value="MCU6748141.1"/>
    <property type="molecule type" value="Genomic_DNA"/>
</dbReference>
<feature type="compositionally biased region" description="Polar residues" evidence="1">
    <location>
        <begin position="109"/>
        <end position="125"/>
    </location>
</feature>
<proteinExistence type="predicted"/>
<dbReference type="Pfam" id="PF03413">
    <property type="entry name" value="PepSY"/>
    <property type="match status" value="2"/>
</dbReference>
<feature type="domain" description="PepSY" evidence="2">
    <location>
        <begin position="155"/>
        <end position="213"/>
    </location>
</feature>
<protein>
    <submittedName>
        <fullName evidence="3">PepSY domain-containing protein</fullName>
    </submittedName>
</protein>
<dbReference type="InterPro" id="IPR025711">
    <property type="entry name" value="PepSY"/>
</dbReference>
<evidence type="ECO:0000313" key="3">
    <source>
        <dbReference type="EMBL" id="MCU6748141.1"/>
    </source>
</evidence>
<feature type="compositionally biased region" description="Gly residues" evidence="1">
    <location>
        <begin position="128"/>
        <end position="142"/>
    </location>
</feature>